<evidence type="ECO:0000256" key="1">
    <source>
        <dbReference type="ARBA" id="ARBA00004141"/>
    </source>
</evidence>
<evidence type="ECO:0000256" key="4">
    <source>
        <dbReference type="ARBA" id="ARBA00022970"/>
    </source>
</evidence>
<keyword evidence="6 8" id="KW-0472">Membrane</keyword>
<feature type="transmembrane region" description="Helical" evidence="8">
    <location>
        <begin position="384"/>
        <end position="401"/>
    </location>
</feature>
<gene>
    <name evidence="10" type="ORF">BD626DRAFT_205619</name>
</gene>
<keyword evidence="5 8" id="KW-1133">Transmembrane helix</keyword>
<feature type="transmembrane region" description="Helical" evidence="8">
    <location>
        <begin position="192"/>
        <end position="212"/>
    </location>
</feature>
<evidence type="ECO:0000259" key="9">
    <source>
        <dbReference type="Pfam" id="PF00324"/>
    </source>
</evidence>
<reference evidence="10 11" key="1">
    <citation type="journal article" date="2019" name="New Phytol.">
        <title>Comparative genomics reveals unique wood-decay strategies and fruiting body development in the Schizophyllaceae.</title>
        <authorList>
            <person name="Almasi E."/>
            <person name="Sahu N."/>
            <person name="Krizsan K."/>
            <person name="Balint B."/>
            <person name="Kovacs G.M."/>
            <person name="Kiss B."/>
            <person name="Cseklye J."/>
            <person name="Drula E."/>
            <person name="Henrissat B."/>
            <person name="Nagy I."/>
            <person name="Chovatia M."/>
            <person name="Adam C."/>
            <person name="LaButti K."/>
            <person name="Lipzen A."/>
            <person name="Riley R."/>
            <person name="Grigoriev I.V."/>
            <person name="Nagy L.G."/>
        </authorList>
    </citation>
    <scope>NUCLEOTIDE SEQUENCE [LARGE SCALE GENOMIC DNA]</scope>
    <source>
        <strain evidence="10 11">NL-1724</strain>
    </source>
</reference>
<keyword evidence="2" id="KW-0813">Transport</keyword>
<name>A0A550BYZ1_9AGAR</name>
<dbReference type="STRING" id="97359.A0A550BYZ1"/>
<dbReference type="EMBL" id="VDMD01000042">
    <property type="protein sequence ID" value="TRM57774.1"/>
    <property type="molecule type" value="Genomic_DNA"/>
</dbReference>
<comment type="subcellular location">
    <subcellularLocation>
        <location evidence="1">Membrane</location>
        <topology evidence="1">Multi-pass membrane protein</topology>
    </subcellularLocation>
</comment>
<comment type="caution">
    <text evidence="10">The sequence shown here is derived from an EMBL/GenBank/DDBJ whole genome shotgun (WGS) entry which is preliminary data.</text>
</comment>
<dbReference type="InterPro" id="IPR004841">
    <property type="entry name" value="AA-permease/SLC12A_dom"/>
</dbReference>
<keyword evidence="3 8" id="KW-0812">Transmembrane</keyword>
<dbReference type="PIRSF" id="PIRSF006060">
    <property type="entry name" value="AA_transporter"/>
    <property type="match status" value="1"/>
</dbReference>
<feature type="domain" description="Amino acid permease/ SLC12A" evidence="9">
    <location>
        <begin position="50"/>
        <end position="516"/>
    </location>
</feature>
<dbReference type="AlphaFoldDB" id="A0A550BYZ1"/>
<dbReference type="Proteomes" id="UP000320762">
    <property type="component" value="Unassembled WGS sequence"/>
</dbReference>
<evidence type="ECO:0000256" key="5">
    <source>
        <dbReference type="ARBA" id="ARBA00022989"/>
    </source>
</evidence>
<organism evidence="10 11">
    <name type="scientific">Schizophyllum amplum</name>
    <dbReference type="NCBI Taxonomy" id="97359"/>
    <lineage>
        <taxon>Eukaryota</taxon>
        <taxon>Fungi</taxon>
        <taxon>Dikarya</taxon>
        <taxon>Basidiomycota</taxon>
        <taxon>Agaricomycotina</taxon>
        <taxon>Agaricomycetes</taxon>
        <taxon>Agaricomycetidae</taxon>
        <taxon>Agaricales</taxon>
        <taxon>Schizophyllaceae</taxon>
        <taxon>Schizophyllum</taxon>
    </lineage>
</organism>
<feature type="region of interest" description="Disordered" evidence="7">
    <location>
        <begin position="1"/>
        <end position="22"/>
    </location>
</feature>
<dbReference type="GO" id="GO:0016020">
    <property type="term" value="C:membrane"/>
    <property type="evidence" value="ECO:0007669"/>
    <property type="project" value="UniProtKB-SubCell"/>
</dbReference>
<feature type="compositionally biased region" description="Basic and acidic residues" evidence="7">
    <location>
        <begin position="1"/>
        <end position="14"/>
    </location>
</feature>
<dbReference type="OrthoDB" id="10062876at2759"/>
<feature type="transmembrane region" description="Helical" evidence="8">
    <location>
        <begin position="283"/>
        <end position="304"/>
    </location>
</feature>
<feature type="transmembrane region" description="Helical" evidence="8">
    <location>
        <begin position="162"/>
        <end position="180"/>
    </location>
</feature>
<feature type="transmembrane region" description="Helical" evidence="8">
    <location>
        <begin position="494"/>
        <end position="514"/>
    </location>
</feature>
<evidence type="ECO:0000256" key="2">
    <source>
        <dbReference type="ARBA" id="ARBA00022448"/>
    </source>
</evidence>
<dbReference type="GO" id="GO:0015171">
    <property type="term" value="F:amino acid transmembrane transporter activity"/>
    <property type="evidence" value="ECO:0007669"/>
    <property type="project" value="TreeGrafter"/>
</dbReference>
<feature type="transmembrane region" description="Helical" evidence="8">
    <location>
        <begin position="51"/>
        <end position="72"/>
    </location>
</feature>
<evidence type="ECO:0000313" key="10">
    <source>
        <dbReference type="EMBL" id="TRM57774.1"/>
    </source>
</evidence>
<dbReference type="PANTHER" id="PTHR43341:SF9">
    <property type="entry name" value="DICARBOXYLIC AMINO ACID PERMEASE"/>
    <property type="match status" value="1"/>
</dbReference>
<evidence type="ECO:0000256" key="8">
    <source>
        <dbReference type="SAM" id="Phobius"/>
    </source>
</evidence>
<dbReference type="FunFam" id="1.20.1740.10:FF:000006">
    <property type="entry name" value="General amino acid permease"/>
    <property type="match status" value="1"/>
</dbReference>
<evidence type="ECO:0000313" key="11">
    <source>
        <dbReference type="Proteomes" id="UP000320762"/>
    </source>
</evidence>
<feature type="transmembrane region" description="Helical" evidence="8">
    <location>
        <begin position="413"/>
        <end position="436"/>
    </location>
</feature>
<evidence type="ECO:0000256" key="3">
    <source>
        <dbReference type="ARBA" id="ARBA00022692"/>
    </source>
</evidence>
<keyword evidence="4" id="KW-0029">Amino-acid transport</keyword>
<accession>A0A550BYZ1</accession>
<sequence>MDHKDSTSDMEKRSAQTGVEAPHADVDGGITKLGEVEFKHDLHRGLKARHITMIAIGGAIGTGLIIGTGSALARAGPAAVLISYSIVGFLVYLVMCALGEMSSWLPLGSGFTGYANRFCDPALGFALGWTYWFKYIIVTPNQMTAGALVISYWVDRDRVNPGVWITVFYVTIIFINYFGVRLFGEFEFWLSSFKVITIIGIMIMSLCFALGGGPTHDRKGFRYWKDPGAFNEYIDEGATGRFLAIWSTFVTATFAYLGTELVGVTVGEAQNPRRTIPRAIRLTFFRIVFFYIICVFLLGMIVPYDSARLAFANKQSAGASASPFVVAVLEEGVPGLDHVINACILIFVFSASNSDLYIASRTIYGLACEGKAPAFLAKTDKRGVPIYALGLSSLFGLLAYMNVAEDSKTVFGYFVNLTTIFGILTWISILVTHIYFVSARRAQGVTDDQMPYVAPLGRNGSIGALVGCCIIAIFKNFNVFTPGDYGTWDYKNFVTGYLGIPLYLILIFGFKIWYHRVYSRSSAIPAHSADIFSGKAAIDQQEADFLARQAAKPEGKGIKRIYKKYVAWLF</sequence>
<dbReference type="Pfam" id="PF00324">
    <property type="entry name" value="AA_permease"/>
    <property type="match status" value="1"/>
</dbReference>
<dbReference type="PROSITE" id="PS00218">
    <property type="entry name" value="AMINO_ACID_PERMEASE_1"/>
    <property type="match status" value="1"/>
</dbReference>
<feature type="transmembrane region" description="Helical" evidence="8">
    <location>
        <begin position="78"/>
        <end position="98"/>
    </location>
</feature>
<keyword evidence="11" id="KW-1185">Reference proteome</keyword>
<evidence type="ECO:0000256" key="6">
    <source>
        <dbReference type="ARBA" id="ARBA00023136"/>
    </source>
</evidence>
<proteinExistence type="predicted"/>
<dbReference type="PANTHER" id="PTHR43341">
    <property type="entry name" value="AMINO ACID PERMEASE"/>
    <property type="match status" value="1"/>
</dbReference>
<dbReference type="InterPro" id="IPR004840">
    <property type="entry name" value="Amino_acid_permease_CS"/>
</dbReference>
<dbReference type="Gene3D" id="1.20.1740.10">
    <property type="entry name" value="Amino acid/polyamine transporter I"/>
    <property type="match status" value="1"/>
</dbReference>
<evidence type="ECO:0000256" key="7">
    <source>
        <dbReference type="SAM" id="MobiDB-lite"/>
    </source>
</evidence>
<feature type="transmembrane region" description="Helical" evidence="8">
    <location>
        <begin position="456"/>
        <end position="474"/>
    </location>
</feature>
<protein>
    <submittedName>
        <fullName evidence="10">Amino acid permease/ SLC12A domain-containing protein</fullName>
    </submittedName>
</protein>
<dbReference type="InterPro" id="IPR050524">
    <property type="entry name" value="APC_YAT"/>
</dbReference>